<feature type="region of interest" description="Disordered" evidence="7">
    <location>
        <begin position="229"/>
        <end position="288"/>
    </location>
</feature>
<evidence type="ECO:0000256" key="1">
    <source>
        <dbReference type="ARBA" id="ARBA00007465"/>
    </source>
</evidence>
<keyword evidence="4" id="KW-0689">Ribosomal protein</keyword>
<dbReference type="PANTHER" id="PTHR11831">
    <property type="entry name" value="30S 40S RIBOSOMAL PROTEIN"/>
    <property type="match status" value="1"/>
</dbReference>
<dbReference type="GO" id="GO:0019843">
    <property type="term" value="F:rRNA binding"/>
    <property type="evidence" value="ECO:0007669"/>
    <property type="project" value="UniProtKB-KW"/>
</dbReference>
<organism evidence="9 10">
    <name type="scientific">Diaporthe ampelina</name>
    <dbReference type="NCBI Taxonomy" id="1214573"/>
    <lineage>
        <taxon>Eukaryota</taxon>
        <taxon>Fungi</taxon>
        <taxon>Dikarya</taxon>
        <taxon>Ascomycota</taxon>
        <taxon>Pezizomycotina</taxon>
        <taxon>Sordariomycetes</taxon>
        <taxon>Sordariomycetidae</taxon>
        <taxon>Diaporthales</taxon>
        <taxon>Diaporthaceae</taxon>
        <taxon>Diaporthe</taxon>
    </lineage>
</organism>
<dbReference type="InterPro" id="IPR036986">
    <property type="entry name" value="S4_RNA-bd_sf"/>
</dbReference>
<dbReference type="PANTHER" id="PTHR11831:SF4">
    <property type="entry name" value="SMALL RIBOSOMAL SUBUNIT PROTEIN US4M"/>
    <property type="match status" value="1"/>
</dbReference>
<evidence type="ECO:0000256" key="7">
    <source>
        <dbReference type="SAM" id="MobiDB-lite"/>
    </source>
</evidence>
<feature type="compositionally biased region" description="Acidic residues" evidence="7">
    <location>
        <begin position="255"/>
        <end position="279"/>
    </location>
</feature>
<dbReference type="InterPro" id="IPR002942">
    <property type="entry name" value="S4_RNA-bd"/>
</dbReference>
<dbReference type="GO" id="GO:0042274">
    <property type="term" value="P:ribosomal small subunit biogenesis"/>
    <property type="evidence" value="ECO:0007669"/>
    <property type="project" value="TreeGrafter"/>
</dbReference>
<keyword evidence="5" id="KW-0687">Ribonucleoprotein</keyword>
<dbReference type="InterPro" id="IPR018079">
    <property type="entry name" value="Ribosomal_uS4_CS"/>
</dbReference>
<reference evidence="9 10" key="2">
    <citation type="submission" date="2015-05" db="EMBL/GenBank/DDBJ databases">
        <authorList>
            <person name="Morales-Cruz A."/>
            <person name="Amrine K.C."/>
            <person name="Cantu D."/>
        </authorList>
    </citation>
    <scope>NUCLEOTIDE SEQUENCE [LARGE SCALE GENOMIC DNA]</scope>
    <source>
        <strain evidence="9">DA912</strain>
    </source>
</reference>
<keyword evidence="10" id="KW-1185">Reference proteome</keyword>
<name>A0A0G2HRR6_9PEZI</name>
<evidence type="ECO:0000256" key="5">
    <source>
        <dbReference type="ARBA" id="ARBA00023274"/>
    </source>
</evidence>
<evidence type="ECO:0000313" key="10">
    <source>
        <dbReference type="Proteomes" id="UP000034680"/>
    </source>
</evidence>
<dbReference type="InterPro" id="IPR022801">
    <property type="entry name" value="Ribosomal_uS4"/>
</dbReference>
<dbReference type="CDD" id="cd00165">
    <property type="entry name" value="S4"/>
    <property type="match status" value="1"/>
</dbReference>
<dbReference type="Proteomes" id="UP000034680">
    <property type="component" value="Unassembled WGS sequence"/>
</dbReference>
<dbReference type="GO" id="GO:0003735">
    <property type="term" value="F:structural constituent of ribosome"/>
    <property type="evidence" value="ECO:0007669"/>
    <property type="project" value="TreeGrafter"/>
</dbReference>
<accession>A0A0G2HRR6</accession>
<dbReference type="AlphaFoldDB" id="A0A0G2HRR6"/>
<dbReference type="STRING" id="1214573.A0A0G2HRR6"/>
<sequence length="534" mass="60646">MKLRRTLKFHSLKRGKVRQTWNKYNLYNLSKVERTIPNYISRTFFQQKWNAKSLTRAYHGEHIKERKWERMFSRRMLSVVNMDPLYMAHNDGSEQAAGRGSGKDKPSFEDVTPWHERGQIVNKKAKPGFPLKPELDLVQPVEDQDLSRKETNLQQFSGQTPYMNMAYAPLERRIDVAIFRSLFASSTRQARQFVIHGAVKVNGQVMTHPSYLLNPGDMFQVNPEFVLLATGKKKPPPPPKAPKKSRKAAASTEEGAAEEEGEGEEAAAEGEVEAGEAEADQVAPGDRLPNLDAFEARLAKEEAQKEGETVTEAQSNVPGNIPHVLRFLSKQAKNILEQQKGELKVKKKRKFRNFIKMSRAALAKAGRAGGEAEVASDQTVIDEVNAMLRDLAIADPTVAQKAEESGAFTADEVAKATEEPQKEDQEQQEDKRRPAAKGRADYAMSGEEVSRMNQLLKEWENNPEDLSKPYLTPWEPRRFMSAFAFIPRYLEVNQNICAAVYLRHPVARQKYAEVPTPFPPHVMQLAFNWYLRRR</sequence>
<dbReference type="Gene3D" id="3.10.290.10">
    <property type="entry name" value="RNA-binding S4 domain"/>
    <property type="match status" value="1"/>
</dbReference>
<feature type="compositionally biased region" description="Basic residues" evidence="7">
    <location>
        <begin position="231"/>
        <end position="247"/>
    </location>
</feature>
<dbReference type="PROSITE" id="PS00632">
    <property type="entry name" value="RIBOSOMAL_S4"/>
    <property type="match status" value="1"/>
</dbReference>
<gene>
    <name evidence="9" type="ORF">UCDDA912_g02437</name>
</gene>
<feature type="region of interest" description="Disordered" evidence="7">
    <location>
        <begin position="411"/>
        <end position="443"/>
    </location>
</feature>
<dbReference type="GO" id="GO:0005763">
    <property type="term" value="C:mitochondrial small ribosomal subunit"/>
    <property type="evidence" value="ECO:0007669"/>
    <property type="project" value="TreeGrafter"/>
</dbReference>
<evidence type="ECO:0000256" key="3">
    <source>
        <dbReference type="ARBA" id="ARBA00022884"/>
    </source>
</evidence>
<dbReference type="SMART" id="SM00363">
    <property type="entry name" value="S4"/>
    <property type="match status" value="1"/>
</dbReference>
<comment type="caution">
    <text evidence="9">The sequence shown here is derived from an EMBL/GenBank/DDBJ whole genome shotgun (WGS) entry which is preliminary data.</text>
</comment>
<dbReference type="Pfam" id="PF01479">
    <property type="entry name" value="S4"/>
    <property type="match status" value="1"/>
</dbReference>
<evidence type="ECO:0000256" key="6">
    <source>
        <dbReference type="PROSITE-ProRule" id="PRU00182"/>
    </source>
</evidence>
<feature type="domain" description="RNA-binding S4" evidence="8">
    <location>
        <begin position="172"/>
        <end position="236"/>
    </location>
</feature>
<evidence type="ECO:0000259" key="8">
    <source>
        <dbReference type="SMART" id="SM00363"/>
    </source>
</evidence>
<evidence type="ECO:0000256" key="4">
    <source>
        <dbReference type="ARBA" id="ARBA00022980"/>
    </source>
</evidence>
<proteinExistence type="inferred from homology"/>
<protein>
    <submittedName>
        <fullName evidence="9">Putative 30s ribosomal subunit</fullName>
    </submittedName>
</protein>
<dbReference type="SUPFAM" id="SSF55174">
    <property type="entry name" value="Alpha-L RNA-binding motif"/>
    <property type="match status" value="1"/>
</dbReference>
<keyword evidence="2 6" id="KW-0699">rRNA-binding</keyword>
<comment type="similarity">
    <text evidence="1">Belongs to the universal ribosomal protein uS4 family.</text>
</comment>
<dbReference type="PROSITE" id="PS50889">
    <property type="entry name" value="S4"/>
    <property type="match status" value="1"/>
</dbReference>
<dbReference type="OrthoDB" id="3356781at2759"/>
<feature type="compositionally biased region" description="Basic and acidic residues" evidence="7">
    <location>
        <begin position="412"/>
        <end position="433"/>
    </location>
</feature>
<dbReference type="EMBL" id="LCUC01000082">
    <property type="protein sequence ID" value="KKY37548.1"/>
    <property type="molecule type" value="Genomic_DNA"/>
</dbReference>
<evidence type="ECO:0000256" key="2">
    <source>
        <dbReference type="ARBA" id="ARBA00022730"/>
    </source>
</evidence>
<feature type="region of interest" description="Disordered" evidence="7">
    <location>
        <begin position="90"/>
        <end position="109"/>
    </location>
</feature>
<reference evidence="9 10" key="1">
    <citation type="submission" date="2015-05" db="EMBL/GenBank/DDBJ databases">
        <title>Distinctive expansion of gene families associated with plant cell wall degradation and secondary metabolism in the genomes of grapevine trunk pathogens.</title>
        <authorList>
            <person name="Lawrence D.P."/>
            <person name="Travadon R."/>
            <person name="Rolshausen P.E."/>
            <person name="Baumgartner K."/>
        </authorList>
    </citation>
    <scope>NUCLEOTIDE SEQUENCE [LARGE SCALE GENOMIC DNA]</scope>
    <source>
        <strain evidence="9">DA912</strain>
    </source>
</reference>
<keyword evidence="3 6" id="KW-0694">RNA-binding</keyword>
<evidence type="ECO:0000313" key="9">
    <source>
        <dbReference type="EMBL" id="KKY37548.1"/>
    </source>
</evidence>